<keyword evidence="1" id="KW-0472">Membrane</keyword>
<evidence type="ECO:0000256" key="1">
    <source>
        <dbReference type="SAM" id="Phobius"/>
    </source>
</evidence>
<dbReference type="EMBL" id="QGQD01000107">
    <property type="protein sequence ID" value="TLC97853.1"/>
    <property type="molecule type" value="Genomic_DNA"/>
</dbReference>
<evidence type="ECO:0000313" key="3">
    <source>
        <dbReference type="Proteomes" id="UP000306509"/>
    </source>
</evidence>
<organism evidence="2 3">
    <name type="scientific">Robinsoniella peoriensis</name>
    <dbReference type="NCBI Taxonomy" id="180332"/>
    <lineage>
        <taxon>Bacteria</taxon>
        <taxon>Bacillati</taxon>
        <taxon>Bacillota</taxon>
        <taxon>Clostridia</taxon>
        <taxon>Lachnospirales</taxon>
        <taxon>Lachnospiraceae</taxon>
        <taxon>Robinsoniella</taxon>
    </lineage>
</organism>
<gene>
    <name evidence="2" type="ORF">DSM106044_05216</name>
</gene>
<dbReference type="STRING" id="180332.GCA_000797495_02321"/>
<feature type="transmembrane region" description="Helical" evidence="1">
    <location>
        <begin position="219"/>
        <end position="236"/>
    </location>
</feature>
<keyword evidence="1" id="KW-1133">Transmembrane helix</keyword>
<evidence type="ECO:0000313" key="2">
    <source>
        <dbReference type="EMBL" id="TLC97853.1"/>
    </source>
</evidence>
<proteinExistence type="predicted"/>
<dbReference type="Proteomes" id="UP000306509">
    <property type="component" value="Unassembled WGS sequence"/>
</dbReference>
<comment type="caution">
    <text evidence="2">The sequence shown here is derived from an EMBL/GenBank/DDBJ whole genome shotgun (WGS) entry which is preliminary data.</text>
</comment>
<reference evidence="2 3" key="1">
    <citation type="journal article" date="2019" name="Anaerobe">
        <title>Detection of Robinsoniella peoriensis in multiple bone samples of a trauma patient.</title>
        <authorList>
            <person name="Schrottner P."/>
            <person name="Hartwich K."/>
            <person name="Bunk B."/>
            <person name="Schober I."/>
            <person name="Helbig S."/>
            <person name="Rudolph W.W."/>
            <person name="Gunzer F."/>
        </authorList>
    </citation>
    <scope>NUCLEOTIDE SEQUENCE [LARGE SCALE GENOMIC DNA]</scope>
    <source>
        <strain evidence="2 3">DSM 106044</strain>
    </source>
</reference>
<feature type="transmembrane region" description="Helical" evidence="1">
    <location>
        <begin position="9"/>
        <end position="30"/>
    </location>
</feature>
<feature type="transmembrane region" description="Helical" evidence="1">
    <location>
        <begin position="189"/>
        <end position="213"/>
    </location>
</feature>
<accession>A0A4U8Q142</accession>
<name>A0A4U8Q142_9FIRM</name>
<feature type="transmembrane region" description="Helical" evidence="1">
    <location>
        <begin position="158"/>
        <end position="177"/>
    </location>
</feature>
<keyword evidence="3" id="KW-1185">Reference proteome</keyword>
<feature type="transmembrane region" description="Helical" evidence="1">
    <location>
        <begin position="119"/>
        <end position="138"/>
    </location>
</feature>
<dbReference type="AlphaFoldDB" id="A0A4U8Q142"/>
<keyword evidence="1" id="KW-0812">Transmembrane</keyword>
<feature type="transmembrane region" description="Helical" evidence="1">
    <location>
        <begin position="72"/>
        <end position="93"/>
    </location>
</feature>
<sequence>MYPKKRKYLTYTIIIILGVCTALLSAIMGLDKLSIYINNNDYELTRIDLFQIIFVSDNYSIYPYLSKNDVTILFLPISYYFISLMIGCSSFLLKDRSYFNFIYTRAGSKSKSIKIMKCPCMKMSMCFIFVFNCMLYIISHKCYLSGLLISENQLISLLILHSINSILLINFLQEVIFQVYCNKGVAEAFFTGTIALIIITIADMTIANINILLFNNQNYFIDGIILNIVFFLLVKYRKPVRSIQLPY</sequence>
<protein>
    <submittedName>
        <fullName evidence="2">Uncharacterized protein</fullName>
    </submittedName>
</protein>